<dbReference type="EMBL" id="FWDO01000004">
    <property type="protein sequence ID" value="SLM17946.1"/>
    <property type="molecule type" value="Genomic_DNA"/>
</dbReference>
<dbReference type="AlphaFoldDB" id="A0A3P3XNT3"/>
<protein>
    <submittedName>
        <fullName evidence="1">Cobalamin B12-binding domain protein</fullName>
    </submittedName>
</protein>
<organism evidence="1">
    <name type="scientific">uncultured spirochete</name>
    <dbReference type="NCBI Taxonomy" id="156406"/>
    <lineage>
        <taxon>Bacteria</taxon>
        <taxon>Pseudomonadati</taxon>
        <taxon>Spirochaetota</taxon>
        <taxon>Spirochaetia</taxon>
        <taxon>Spirochaetales</taxon>
        <taxon>environmental samples</taxon>
    </lineage>
</organism>
<evidence type="ECO:0000313" key="1">
    <source>
        <dbReference type="EMBL" id="SLM17946.1"/>
    </source>
</evidence>
<sequence length="649" mass="72342">MYKVSQNDVVGLVKPAIDAHTLGILSFAQILRDCGIRVEIADEAVGKEIDTLAERGSIDTLTQWIRAKNISVLGFSYRLDPERGVEVFVRLVGLLQRARLLARDGGPLRALWFAGLPPACDRVVQRAPFVDAVFRGDESYQEILGSLGLPAHLVPEQASAELAYDKARLELGAEIVKNRVYLDVAPVDRSGSPGFGTRGERVADRVRHGAVHSLPPLMRAHVGPYAEDRKQAVALFFDWTSRLAKGGLLDVLSIGSSQLTQSNFGEDWSGLPNGGGVPINSAEEYRRVWQAARPMLVRTYAGTKRVPHMAKMHEEALDICWHALSLWWFSKLDGRGENTVMQNLEEHFETLRYIASTGKPMEPNVPHHFAFRGSDDVGYIVSGYVAAKAAKAQGIRTLVLQTMLNTPKYTWGIQDLAKARALRMLVRELEGPDFAVILQPRGGLDYFSPDMEKARAQLAAVTMLMDDIEPDNEASPQIIHVVSYSEGVRLADPEVVEESVRITRYALSEYRRLKKKGDMPEYGKLPIVETRTQYLYEEARRMIDFVEATIPNTYSPRGLYAMMKGGVFPLPWLSACKEEFEAAVNQPVQFMHGGVRTVDCEGKPLSVSKRLFGIARNLERMGFAPSDFQHMGSLRHARKGQKEAHSEKD</sequence>
<accession>A0A3P3XNT3</accession>
<dbReference type="InterPro" id="IPR016176">
    <property type="entry name" value="Cbl-dep_enz_cat"/>
</dbReference>
<proteinExistence type="predicted"/>
<name>A0A3P3XNT3_9SPIR</name>
<dbReference type="SUPFAM" id="SSF51703">
    <property type="entry name" value="Cobalamin (vitamin B12)-dependent enzymes"/>
    <property type="match status" value="1"/>
</dbReference>
<reference evidence="1" key="1">
    <citation type="submission" date="2017-02" db="EMBL/GenBank/DDBJ databases">
        <authorList>
            <person name="Regsiter A."/>
            <person name="William W."/>
        </authorList>
    </citation>
    <scope>NUCLEOTIDE SEQUENCE</scope>
    <source>
        <strain evidence="1">BdmA 4</strain>
    </source>
</reference>
<dbReference type="GO" id="GO:0003824">
    <property type="term" value="F:catalytic activity"/>
    <property type="evidence" value="ECO:0007669"/>
    <property type="project" value="InterPro"/>
</dbReference>
<gene>
    <name evidence="1" type="ORF">SPIRO4BDMA_40518</name>
</gene>
<dbReference type="Gene3D" id="3.20.20.240">
    <property type="entry name" value="Methylmalonyl-CoA mutase"/>
    <property type="match status" value="1"/>
</dbReference>
<dbReference type="GO" id="GO:0031419">
    <property type="term" value="F:cobalamin binding"/>
    <property type="evidence" value="ECO:0007669"/>
    <property type="project" value="InterPro"/>
</dbReference>